<keyword evidence="2" id="KW-0547">Nucleotide-binding</keyword>
<dbReference type="PANTHER" id="PTHR10465:SF0">
    <property type="entry name" value="SARCALUMENIN"/>
    <property type="match status" value="1"/>
</dbReference>
<dbReference type="Gene3D" id="3.40.50.300">
    <property type="entry name" value="P-loop containing nucleotide triphosphate hydrolases"/>
    <property type="match status" value="1"/>
</dbReference>
<reference evidence="8 9" key="1">
    <citation type="submission" date="2015-01" db="EMBL/GenBank/DDBJ databases">
        <title>Comparative genomics of non-oral Prevotella species.</title>
        <authorList>
            <person name="Accetto T."/>
            <person name="Nograsek B."/>
            <person name="Avgustin G."/>
        </authorList>
    </citation>
    <scope>NUCLEOTIDE SEQUENCE [LARGE SCALE GENOMIC DNA]</scope>
    <source>
        <strain evidence="8 9">P5-119</strain>
    </source>
</reference>
<dbReference type="AlphaFoldDB" id="A0A0D0IVC3"/>
<dbReference type="InterPro" id="IPR045063">
    <property type="entry name" value="Dynamin_N"/>
</dbReference>
<accession>A0A0D0IVC3</accession>
<protein>
    <recommendedName>
        <fullName evidence="7">Dynamin N-terminal domain-containing protein</fullName>
    </recommendedName>
</protein>
<dbReference type="GO" id="GO:0005525">
    <property type="term" value="F:GTP binding"/>
    <property type="evidence" value="ECO:0007669"/>
    <property type="project" value="UniProtKB-KW"/>
</dbReference>
<evidence type="ECO:0000259" key="7">
    <source>
        <dbReference type="Pfam" id="PF00350"/>
    </source>
</evidence>
<evidence type="ECO:0000256" key="5">
    <source>
        <dbReference type="ARBA" id="ARBA00023136"/>
    </source>
</evidence>
<dbReference type="STRING" id="1602171.ST44_04095"/>
<gene>
    <name evidence="8" type="ORF">ST44_04095</name>
</gene>
<feature type="domain" description="Dynamin N-terminal" evidence="7">
    <location>
        <begin position="60"/>
        <end position="284"/>
    </location>
</feature>
<keyword evidence="4" id="KW-0342">GTP-binding</keyword>
<keyword evidence="9" id="KW-1185">Reference proteome</keyword>
<evidence type="ECO:0000256" key="3">
    <source>
        <dbReference type="ARBA" id="ARBA00022801"/>
    </source>
</evidence>
<dbReference type="GO" id="GO:0003924">
    <property type="term" value="F:GTPase activity"/>
    <property type="evidence" value="ECO:0007669"/>
    <property type="project" value="InterPro"/>
</dbReference>
<evidence type="ECO:0000256" key="4">
    <source>
        <dbReference type="ARBA" id="ARBA00023134"/>
    </source>
</evidence>
<evidence type="ECO:0000313" key="9">
    <source>
        <dbReference type="Proteomes" id="UP000032046"/>
    </source>
</evidence>
<keyword evidence="3" id="KW-0378">Hydrolase</keyword>
<evidence type="ECO:0000256" key="1">
    <source>
        <dbReference type="ARBA" id="ARBA00004370"/>
    </source>
</evidence>
<dbReference type="RefSeq" id="WP_042518317.1">
    <property type="nucleotide sequence ID" value="NZ_JXQK01000045.1"/>
</dbReference>
<comment type="subcellular location">
    <subcellularLocation>
        <location evidence="1">Membrane</location>
    </subcellularLocation>
</comment>
<evidence type="ECO:0000256" key="2">
    <source>
        <dbReference type="ARBA" id="ARBA00022741"/>
    </source>
</evidence>
<sequence length="730" mass="82022">MAININNYNDVFGKLTKAVDIASASDNEEIKKIFSKIKEKVCDIKEGGDRLKRDNEILKIGVVGQVKAGKSSFLNSLLFEGENVLPRASTPMTAGLTVLEYGEKNVFSVEYYTAKEWEKFEDKAKEYDDFVNNVKSMNPALTDEEAAKMANIPDELSAAKELISRCTRVAKSKVGKASEENDFTDIKDLQDILENFVGADGQFTSVVKSLTIRLNDERLKGMRIVDTPGVNDPVVSREHRTREFLRECHGVFFLSFASRFFDSTDVNFLTNRIGSQGIGTVVLIASKFDSVLQDSGSKFEDDLGNAIEDCQKQLKAQFRRNLSGSDYRGEEPRFTMSSGIGYSIANKKPSDWDSMESHVVKQMKRFYPSFFASDSDIKSTFNELSQIDDIRKDYLDGEFVKNRDKIISSKVNSYFGNATSEIKAILSDGKANLNERNNALCKKDISQIESVRDATQKVVEKIVKDIDSLASKADDMAEQAMKECWNRYQTPSVRVSTKEESITFVRQSTFWGRDKDVSCSYKKIDEQKLVSEAESQVQAAAEKLSTDWNSKSGELMNSIKDTIGSLIAEAEQKDSEAKFDADGIRRILGEVLASMSNSTVMNIKDLTNNVVGRIMDIAQDSDVSFSVGSVDEATAKNIISSRAREVRHKVENGLRDLFDEFNTDIKKELDKSKNEVISIFTRRKDELNTKAKSSVKDYLDSLEKELKDKKAQLENYKRAIASINEIEKIL</sequence>
<dbReference type="SUPFAM" id="SSF52540">
    <property type="entry name" value="P-loop containing nucleoside triphosphate hydrolases"/>
    <property type="match status" value="1"/>
</dbReference>
<feature type="coiled-coil region" evidence="6">
    <location>
        <begin position="692"/>
        <end position="726"/>
    </location>
</feature>
<dbReference type="EMBL" id="JXQK01000045">
    <property type="protein sequence ID" value="KIP63267.1"/>
    <property type="molecule type" value="Genomic_DNA"/>
</dbReference>
<keyword evidence="5" id="KW-0472">Membrane</keyword>
<comment type="caution">
    <text evidence="8">The sequence shown here is derived from an EMBL/GenBank/DDBJ whole genome shotgun (WGS) entry which is preliminary data.</text>
</comment>
<dbReference type="GO" id="GO:0016020">
    <property type="term" value="C:membrane"/>
    <property type="evidence" value="ECO:0007669"/>
    <property type="project" value="UniProtKB-SubCell"/>
</dbReference>
<dbReference type="InterPro" id="IPR027417">
    <property type="entry name" value="P-loop_NTPase"/>
</dbReference>
<dbReference type="Proteomes" id="UP000032046">
    <property type="component" value="Unassembled WGS sequence"/>
</dbReference>
<name>A0A0D0IVC3_9BACT</name>
<proteinExistence type="predicted"/>
<dbReference type="Pfam" id="PF00350">
    <property type="entry name" value="Dynamin_N"/>
    <property type="match status" value="1"/>
</dbReference>
<evidence type="ECO:0000313" key="8">
    <source>
        <dbReference type="EMBL" id="KIP63267.1"/>
    </source>
</evidence>
<dbReference type="InterPro" id="IPR027094">
    <property type="entry name" value="Mitofusin_fam"/>
</dbReference>
<keyword evidence="6" id="KW-0175">Coiled coil</keyword>
<evidence type="ECO:0000256" key="6">
    <source>
        <dbReference type="SAM" id="Coils"/>
    </source>
</evidence>
<dbReference type="PANTHER" id="PTHR10465">
    <property type="entry name" value="TRANSMEMBRANE GTPASE FZO1"/>
    <property type="match status" value="1"/>
</dbReference>
<organism evidence="8 9">
    <name type="scientific">Prevotella pectinovora</name>
    <dbReference type="NCBI Taxonomy" id="1602169"/>
    <lineage>
        <taxon>Bacteria</taxon>
        <taxon>Pseudomonadati</taxon>
        <taxon>Bacteroidota</taxon>
        <taxon>Bacteroidia</taxon>
        <taxon>Bacteroidales</taxon>
        <taxon>Prevotellaceae</taxon>
        <taxon>Prevotella</taxon>
    </lineage>
</organism>